<dbReference type="EMBL" id="JXTC01000011">
    <property type="protein sequence ID" value="POO00706.1"/>
    <property type="molecule type" value="Genomic_DNA"/>
</dbReference>
<sequence length="891" mass="100795">MEALLGAPAQIPLLLKFEPDTDSIKRKLLKKGVDPTPKIIHTLRKKQIQKHNRKLKKDPNPPLSHSQKKALAEEAHFQTLKREYRDFTRAVDSKTSPLMVGKPWERLDSLRLRELAGASTEYDGEKLRREELRELGHLFEARRREELQWVLDDDLEVSEELLVSEKRVWDPSKRRRGEVEVIRFLVDRLSSTKLAIRDWKLSRIMKQSGLEFTEGQLLRIVEGLGAKGSWQQALSVVEWVYDDKGRKQSKSRFVYTKLLAILGKARRPEDALNVFNLMRGDAHIYPDMAAYHSIAVTLGQSGRLKELLNIIECMRQKPSRKTKNMHFKNWDPVLEPDVVVYNAVLNACVPSHQWKAVSWAFNQLRKSGLKPNGATYGLAMEVMLQSGKYDLVHEYFRKMRKNGEAPKALTYKVLVRALWFEGKVNEAVEAVRDMEQRGVVGAGNVYYELACCLCSMGRWEDAILEVEKMKKLSNTRPLAVTFTGMIAASMHSGHIDNCISIFENMKNYCSPNIGTINIMLKVYGRNDMFSEAKELFEEIKRAGSDSLPSLDSQNTFLIPDEYTYSSMLEASASALQWEYFEYVYKEMVLSGYQLDQSKHASLLLEASRTGKWHLLEHAFDAILEAGEIPSAMYFTEMVLQVTARHDYKRAVPLVNAMALAPFQVSEEQWKEIFEKNRERISHNNLEKLLDSLDDCEVKSEATVVNLSRALHGLCESGISGSLSSSIAFGSEPIDNSFLDDNDEIAFSSIATIPSHANKLVSEDPDTDEDLPRNSSDVPFKVSSVVQASSSKDITGTEVDQDNDGESNLPTVAIGFTTDEASNDLSEPLHSTLSTIGLTESCKDVDEMELETPLNEVDDSATNLPSAYEVLEAWKESRKKDGVLFSVRLGQR</sequence>
<dbReference type="GO" id="GO:0009507">
    <property type="term" value="C:chloroplast"/>
    <property type="evidence" value="ECO:0007669"/>
    <property type="project" value="TreeGrafter"/>
</dbReference>
<dbReference type="FunFam" id="1.25.40.10:FF:001552">
    <property type="entry name" value="Predicted protein"/>
    <property type="match status" value="1"/>
</dbReference>
<reference evidence="5" key="1">
    <citation type="submission" date="2016-06" db="EMBL/GenBank/DDBJ databases">
        <title>Parallel loss of symbiosis genes in relatives of nitrogen-fixing non-legume Parasponia.</title>
        <authorList>
            <person name="Van Velzen R."/>
            <person name="Holmer R."/>
            <person name="Bu F."/>
            <person name="Rutten L."/>
            <person name="Van Zeijl A."/>
            <person name="Liu W."/>
            <person name="Santuari L."/>
            <person name="Cao Q."/>
            <person name="Sharma T."/>
            <person name="Shen D."/>
            <person name="Roswanjaya Y."/>
            <person name="Wardhani T."/>
            <person name="Kalhor M.S."/>
            <person name="Jansen J."/>
            <person name="Van den Hoogen J."/>
            <person name="Gungor B."/>
            <person name="Hartog M."/>
            <person name="Hontelez J."/>
            <person name="Verver J."/>
            <person name="Yang W.-C."/>
            <person name="Schijlen E."/>
            <person name="Repin R."/>
            <person name="Schilthuizen M."/>
            <person name="Schranz E."/>
            <person name="Heidstra R."/>
            <person name="Miyata K."/>
            <person name="Fedorova E."/>
            <person name="Kohlen W."/>
            <person name="Bisseling T."/>
            <person name="Smit S."/>
            <person name="Geurts R."/>
        </authorList>
    </citation>
    <scope>NUCLEOTIDE SEQUENCE [LARGE SCALE GENOMIC DNA]</scope>
    <source>
        <strain evidence="5">cv. RG33-2</strain>
    </source>
</reference>
<comment type="caution">
    <text evidence="4">The sequence shown here is derived from an EMBL/GenBank/DDBJ whole genome shotgun (WGS) entry which is preliminary data.</text>
</comment>
<dbReference type="PROSITE" id="PS51375">
    <property type="entry name" value="PPR"/>
    <property type="match status" value="4"/>
</dbReference>
<protein>
    <submittedName>
        <fullName evidence="4">Pentatricopeptide repeat</fullName>
    </submittedName>
</protein>
<dbReference type="PANTHER" id="PTHR46935:SF2">
    <property type="entry name" value="PENTACOTRIPEPTIDE-REPEAT REGION OF PRORP DOMAIN-CONTAINING PROTEIN"/>
    <property type="match status" value="1"/>
</dbReference>
<dbReference type="FunCoup" id="A0A2P5FSC6">
    <property type="interactions" value="1462"/>
</dbReference>
<name>A0A2P5FSC6_TREOI</name>
<dbReference type="SUPFAM" id="SSF48452">
    <property type="entry name" value="TPR-like"/>
    <property type="match status" value="1"/>
</dbReference>
<dbReference type="InterPro" id="IPR011990">
    <property type="entry name" value="TPR-like_helical_dom_sf"/>
</dbReference>
<evidence type="ECO:0000256" key="2">
    <source>
        <dbReference type="PROSITE-ProRule" id="PRU00708"/>
    </source>
</evidence>
<evidence type="ECO:0000256" key="1">
    <source>
        <dbReference type="ARBA" id="ARBA00022737"/>
    </source>
</evidence>
<dbReference type="AlphaFoldDB" id="A0A2P5FSC6"/>
<keyword evidence="5" id="KW-1185">Reference proteome</keyword>
<evidence type="ECO:0000256" key="3">
    <source>
        <dbReference type="SAM" id="MobiDB-lite"/>
    </source>
</evidence>
<dbReference type="GO" id="GO:0009658">
    <property type="term" value="P:chloroplast organization"/>
    <property type="evidence" value="ECO:0007669"/>
    <property type="project" value="InterPro"/>
</dbReference>
<feature type="region of interest" description="Disordered" evidence="3">
    <location>
        <begin position="45"/>
        <end position="67"/>
    </location>
</feature>
<evidence type="ECO:0000313" key="4">
    <source>
        <dbReference type="EMBL" id="POO00706.1"/>
    </source>
</evidence>
<dbReference type="NCBIfam" id="TIGR00756">
    <property type="entry name" value="PPR"/>
    <property type="match status" value="2"/>
</dbReference>
<dbReference type="InterPro" id="IPR002885">
    <property type="entry name" value="PPR_rpt"/>
</dbReference>
<accession>A0A2P5FSC6</accession>
<dbReference type="InterPro" id="IPR044645">
    <property type="entry name" value="DG1/EMB2279-like"/>
</dbReference>
<gene>
    <name evidence="4" type="ORF">TorRG33x02_033370</name>
</gene>
<dbReference type="InParanoid" id="A0A2P5FSC6"/>
<dbReference type="Pfam" id="PF13812">
    <property type="entry name" value="PPR_3"/>
    <property type="match status" value="1"/>
</dbReference>
<dbReference type="Gene3D" id="1.25.40.10">
    <property type="entry name" value="Tetratricopeptide repeat domain"/>
    <property type="match status" value="4"/>
</dbReference>
<feature type="repeat" description="PPR" evidence="2">
    <location>
        <begin position="372"/>
        <end position="406"/>
    </location>
</feature>
<evidence type="ECO:0000313" key="5">
    <source>
        <dbReference type="Proteomes" id="UP000237000"/>
    </source>
</evidence>
<feature type="compositionally biased region" description="Low complexity" evidence="3">
    <location>
        <begin position="781"/>
        <end position="790"/>
    </location>
</feature>
<feature type="repeat" description="PPR" evidence="2">
    <location>
        <begin position="407"/>
        <end position="441"/>
    </location>
</feature>
<organism evidence="4 5">
    <name type="scientific">Trema orientale</name>
    <name type="common">Charcoal tree</name>
    <name type="synonym">Celtis orientalis</name>
    <dbReference type="NCBI Taxonomy" id="63057"/>
    <lineage>
        <taxon>Eukaryota</taxon>
        <taxon>Viridiplantae</taxon>
        <taxon>Streptophyta</taxon>
        <taxon>Embryophyta</taxon>
        <taxon>Tracheophyta</taxon>
        <taxon>Spermatophyta</taxon>
        <taxon>Magnoliopsida</taxon>
        <taxon>eudicotyledons</taxon>
        <taxon>Gunneridae</taxon>
        <taxon>Pentapetalae</taxon>
        <taxon>rosids</taxon>
        <taxon>fabids</taxon>
        <taxon>Rosales</taxon>
        <taxon>Cannabaceae</taxon>
        <taxon>Trema</taxon>
    </lineage>
</organism>
<keyword evidence="1" id="KW-0677">Repeat</keyword>
<feature type="repeat" description="PPR" evidence="2">
    <location>
        <begin position="337"/>
        <end position="371"/>
    </location>
</feature>
<dbReference type="Pfam" id="PF01535">
    <property type="entry name" value="PPR"/>
    <property type="match status" value="3"/>
</dbReference>
<dbReference type="OrthoDB" id="1904535at2759"/>
<feature type="repeat" description="PPR" evidence="2">
    <location>
        <begin position="512"/>
        <end position="546"/>
    </location>
</feature>
<feature type="compositionally biased region" description="Basic residues" evidence="3">
    <location>
        <begin position="45"/>
        <end position="56"/>
    </location>
</feature>
<feature type="region of interest" description="Disordered" evidence="3">
    <location>
        <begin position="757"/>
        <end position="806"/>
    </location>
</feature>
<dbReference type="PANTHER" id="PTHR46935">
    <property type="entry name" value="OS01G0674700 PROTEIN"/>
    <property type="match status" value="1"/>
</dbReference>
<proteinExistence type="predicted"/>
<dbReference type="Proteomes" id="UP000237000">
    <property type="component" value="Unassembled WGS sequence"/>
</dbReference>
<dbReference type="STRING" id="63057.A0A2P5FSC6"/>